<evidence type="ECO:0000313" key="10">
    <source>
        <dbReference type="EMBL" id="QGT98622.1"/>
    </source>
</evidence>
<accession>A0A6I6DCK1</accession>
<dbReference type="GO" id="GO:0051539">
    <property type="term" value="F:4 iron, 4 sulfur cluster binding"/>
    <property type="evidence" value="ECO:0007669"/>
    <property type="project" value="UniProtKB-KW"/>
</dbReference>
<keyword evidence="4" id="KW-0479">Metal-binding</keyword>
<comment type="cofactor">
    <cofactor evidence="8">
        <name>tungstopterin</name>
        <dbReference type="ChEBI" id="CHEBI:30402"/>
    </cofactor>
</comment>
<keyword evidence="5" id="KW-0560">Oxidoreductase</keyword>
<keyword evidence="7" id="KW-0411">Iron-sulfur</keyword>
<dbReference type="GO" id="GO:0046872">
    <property type="term" value="F:metal ion binding"/>
    <property type="evidence" value="ECO:0007669"/>
    <property type="project" value="UniProtKB-KW"/>
</dbReference>
<evidence type="ECO:0000256" key="1">
    <source>
        <dbReference type="ARBA" id="ARBA00001966"/>
    </source>
</evidence>
<dbReference type="EMBL" id="CP046457">
    <property type="protein sequence ID" value="QGT98622.1"/>
    <property type="molecule type" value="Genomic_DNA"/>
</dbReference>
<dbReference type="OrthoDB" id="9763894at2"/>
<dbReference type="RefSeq" id="WP_156202597.1">
    <property type="nucleotide sequence ID" value="NZ_CP046457.1"/>
</dbReference>
<dbReference type="Gene3D" id="3.60.9.10">
    <property type="entry name" value="Aldehyde ferredoxin oxidoreductase, N-terminal domain"/>
    <property type="match status" value="1"/>
</dbReference>
<evidence type="ECO:0000256" key="8">
    <source>
        <dbReference type="ARBA" id="ARBA00049934"/>
    </source>
</evidence>
<dbReference type="GO" id="GO:0016625">
    <property type="term" value="F:oxidoreductase activity, acting on the aldehyde or oxo group of donors, iron-sulfur protein as acceptor"/>
    <property type="evidence" value="ECO:0007669"/>
    <property type="project" value="InterPro"/>
</dbReference>
<dbReference type="Gene3D" id="1.10.569.10">
    <property type="entry name" value="Aldehyde Ferredoxin Oxidoreductase Protein, subunit A, domain 2"/>
    <property type="match status" value="1"/>
</dbReference>
<name>A0A6I6DCK1_9FIRM</name>
<dbReference type="SMART" id="SM00790">
    <property type="entry name" value="AFOR_N"/>
    <property type="match status" value="1"/>
</dbReference>
<organism evidence="10 11">
    <name type="scientific">Candidatus Syntrophocurvum alkaliphilum</name>
    <dbReference type="NCBI Taxonomy" id="2293317"/>
    <lineage>
        <taxon>Bacteria</taxon>
        <taxon>Bacillati</taxon>
        <taxon>Bacillota</taxon>
        <taxon>Clostridia</taxon>
        <taxon>Eubacteriales</taxon>
        <taxon>Syntrophomonadaceae</taxon>
        <taxon>Candidatus Syntrophocurvum</taxon>
    </lineage>
</organism>
<proteinExistence type="inferred from homology"/>
<dbReference type="InterPro" id="IPR051919">
    <property type="entry name" value="W-dependent_AOR"/>
</dbReference>
<evidence type="ECO:0000313" key="11">
    <source>
        <dbReference type="Proteomes" id="UP000426444"/>
    </source>
</evidence>
<evidence type="ECO:0000256" key="4">
    <source>
        <dbReference type="ARBA" id="ARBA00022723"/>
    </source>
</evidence>
<reference evidence="11" key="1">
    <citation type="journal article" date="2019" name="Microbiology">
        <title>Complete Genome Sequence of an Uncultured Bacterium of the Candidate Phylum Bipolaricaulota.</title>
        <authorList>
            <person name="Kadnikov V.V."/>
            <person name="Mardanov A.V."/>
            <person name="Beletsky A.V."/>
            <person name="Frank Y.A."/>
            <person name="Karnachuk O.V."/>
            <person name="Ravin N.V."/>
        </authorList>
    </citation>
    <scope>NUCLEOTIDE SEQUENCE [LARGE SCALE GENOMIC DNA]</scope>
</reference>
<evidence type="ECO:0000256" key="7">
    <source>
        <dbReference type="ARBA" id="ARBA00023014"/>
    </source>
</evidence>
<dbReference type="InterPro" id="IPR013985">
    <property type="entry name" value="Ald_Fedxn_OxRdtase_dom3"/>
</dbReference>
<keyword evidence="3" id="KW-0004">4Fe-4S</keyword>
<dbReference type="InterPro" id="IPR013983">
    <property type="entry name" value="Ald_Fedxn_OxRdtase_N"/>
</dbReference>
<feature type="domain" description="Aldehyde ferredoxin oxidoreductase N-terminal" evidence="9">
    <location>
        <begin position="6"/>
        <end position="206"/>
    </location>
</feature>
<gene>
    <name evidence="10" type="ORF">SYNTR_0029</name>
</gene>
<dbReference type="InterPro" id="IPR036503">
    <property type="entry name" value="Ald_Fedxn_OxRdtase_N_sf"/>
</dbReference>
<evidence type="ECO:0000256" key="6">
    <source>
        <dbReference type="ARBA" id="ARBA00023004"/>
    </source>
</evidence>
<dbReference type="SUPFAM" id="SSF48310">
    <property type="entry name" value="Aldehyde ferredoxin oxidoreductase, C-terminal domains"/>
    <property type="match status" value="1"/>
</dbReference>
<comment type="similarity">
    <text evidence="2">Belongs to the AOR/FOR family.</text>
</comment>
<dbReference type="Pfam" id="PF02730">
    <property type="entry name" value="AFOR_N"/>
    <property type="match status" value="1"/>
</dbReference>
<dbReference type="InterPro" id="IPR036021">
    <property type="entry name" value="Tungsten_al_ferr_oxy-like_C"/>
</dbReference>
<evidence type="ECO:0000256" key="5">
    <source>
        <dbReference type="ARBA" id="ARBA00023002"/>
    </source>
</evidence>
<dbReference type="InterPro" id="IPR013984">
    <property type="entry name" value="Ald_Fedxn_OxRdtase_dom2"/>
</dbReference>
<evidence type="ECO:0000259" key="9">
    <source>
        <dbReference type="SMART" id="SM00790"/>
    </source>
</evidence>
<evidence type="ECO:0000256" key="2">
    <source>
        <dbReference type="ARBA" id="ARBA00011032"/>
    </source>
</evidence>
<sequence>MFNREYIRVLYIDLSTRTFDIKDRADLSLYLGGVGIASKLLDEELQYDLSPLDVEQPIIFAIGALSTIYPVVTKTVCMFRSPLTGNLGESYAGGRLAMSMLYSGYDAIVIKGQANRPVYLSIGSRHVEIKNADPIWGTTTEESARYLREMEEGRGLRSIVRIGQAGESQIRFANLNVDTYRHFGRLGAGAVFGSKNLKALVINGENNYPIPKENFKNYRKMYKEIYDKVVNTEIMEKYHDLGTPVNVKQLNDKQGLPTRNLTSGSFEYADELSGESFAKERLVRKLACVACPVGCIHIGQYRRMFADRSHEYETLNVSYDYELIFALGSFIGISSKDEFFELLEKVEAYGMDVITMGVLLGWLTEAYKNGLIKEEDLGTHLEFGYTEGYSKVLEGLISARNELYQTLALGTEAAADEYGGKEYAMTLGKHEMTGYHTGYGAVLGQAVGTRHSHLDNAGYAVDQTVDVKEKDKFVDAIFQEEITRCLSNSLVICLFARNVYDLETTVRAFNAIGINKSEDELKDIAERIYALKLEIKRKMGFDFKSLRFPKRFFETPYRYGKMDEEVMQDLLSRYIAKVESLVAKNA</sequence>
<dbReference type="AlphaFoldDB" id="A0A6I6DCK1"/>
<dbReference type="KEGG" id="salq:SYNTR_0029"/>
<comment type="cofactor">
    <cofactor evidence="1">
        <name>[4Fe-4S] cluster</name>
        <dbReference type="ChEBI" id="CHEBI:49883"/>
    </cofactor>
</comment>
<dbReference type="Pfam" id="PF01314">
    <property type="entry name" value="AFOR_C"/>
    <property type="match status" value="1"/>
</dbReference>
<dbReference type="SUPFAM" id="SSF56228">
    <property type="entry name" value="Aldehyde ferredoxin oxidoreductase, N-terminal domain"/>
    <property type="match status" value="1"/>
</dbReference>
<dbReference type="InterPro" id="IPR001203">
    <property type="entry name" value="OxRdtase_Ald_Fedxn_C"/>
</dbReference>
<keyword evidence="6" id="KW-0408">Iron</keyword>
<dbReference type="Proteomes" id="UP000426444">
    <property type="component" value="Chromosome"/>
</dbReference>
<evidence type="ECO:0000256" key="3">
    <source>
        <dbReference type="ARBA" id="ARBA00022485"/>
    </source>
</evidence>
<dbReference type="GO" id="GO:0009055">
    <property type="term" value="F:electron transfer activity"/>
    <property type="evidence" value="ECO:0007669"/>
    <property type="project" value="InterPro"/>
</dbReference>
<dbReference type="PANTHER" id="PTHR30038:SF8">
    <property type="entry name" value="ALDEHYDE FERREDOXIN OXIDOREDUCTASE"/>
    <property type="match status" value="1"/>
</dbReference>
<dbReference type="PANTHER" id="PTHR30038">
    <property type="entry name" value="ALDEHYDE FERREDOXIN OXIDOREDUCTASE"/>
    <property type="match status" value="1"/>
</dbReference>
<protein>
    <submittedName>
        <fullName evidence="10">Oxidoreductase</fullName>
    </submittedName>
</protein>
<dbReference type="Gene3D" id="1.10.599.10">
    <property type="entry name" value="Aldehyde Ferredoxin Oxidoreductase Protein, subunit A, domain 3"/>
    <property type="match status" value="1"/>
</dbReference>
<keyword evidence="11" id="KW-1185">Reference proteome</keyword>